<keyword evidence="3" id="KW-0732">Signal</keyword>
<dbReference type="CDD" id="cd00063">
    <property type="entry name" value="FN3"/>
    <property type="match status" value="1"/>
</dbReference>
<dbReference type="SUPFAM" id="SSF49265">
    <property type="entry name" value="Fibronectin type III"/>
    <property type="match status" value="1"/>
</dbReference>
<evidence type="ECO:0000259" key="4">
    <source>
        <dbReference type="PROSITE" id="PS50853"/>
    </source>
</evidence>
<dbReference type="AlphaFoldDB" id="A0A8J4EEB9"/>
<dbReference type="Proteomes" id="UP000635606">
    <property type="component" value="Unassembled WGS sequence"/>
</dbReference>
<gene>
    <name evidence="5" type="ORF">Voc01_063750</name>
</gene>
<reference evidence="5" key="1">
    <citation type="submission" date="2021-01" db="EMBL/GenBank/DDBJ databases">
        <title>Whole genome shotgun sequence of Virgisporangium ochraceum NBRC 16418.</title>
        <authorList>
            <person name="Komaki H."/>
            <person name="Tamura T."/>
        </authorList>
    </citation>
    <scope>NUCLEOTIDE SEQUENCE</scope>
    <source>
        <strain evidence="5">NBRC 16418</strain>
    </source>
</reference>
<keyword evidence="6" id="KW-1185">Reference proteome</keyword>
<dbReference type="InterPro" id="IPR036116">
    <property type="entry name" value="FN3_sf"/>
</dbReference>
<proteinExistence type="predicted"/>
<feature type="signal peptide" evidence="3">
    <location>
        <begin position="1"/>
        <end position="29"/>
    </location>
</feature>
<dbReference type="InterPro" id="IPR013783">
    <property type="entry name" value="Ig-like_fold"/>
</dbReference>
<dbReference type="EMBL" id="BOPH01000088">
    <property type="protein sequence ID" value="GIJ71458.1"/>
    <property type="molecule type" value="Genomic_DNA"/>
</dbReference>
<dbReference type="PROSITE" id="PS50853">
    <property type="entry name" value="FN3"/>
    <property type="match status" value="2"/>
</dbReference>
<dbReference type="GO" id="GO:0016798">
    <property type="term" value="F:hydrolase activity, acting on glycosyl bonds"/>
    <property type="evidence" value="ECO:0007669"/>
    <property type="project" value="UniProtKB-KW"/>
</dbReference>
<comment type="caution">
    <text evidence="5">The sequence shown here is derived from an EMBL/GenBank/DDBJ whole genome shotgun (WGS) entry which is preliminary data.</text>
</comment>
<evidence type="ECO:0000256" key="3">
    <source>
        <dbReference type="SAM" id="SignalP"/>
    </source>
</evidence>
<keyword evidence="1" id="KW-0326">Glycosidase</keyword>
<evidence type="ECO:0000313" key="5">
    <source>
        <dbReference type="EMBL" id="GIJ71458.1"/>
    </source>
</evidence>
<organism evidence="5 6">
    <name type="scientific">Virgisporangium ochraceum</name>
    <dbReference type="NCBI Taxonomy" id="65505"/>
    <lineage>
        <taxon>Bacteria</taxon>
        <taxon>Bacillati</taxon>
        <taxon>Actinomycetota</taxon>
        <taxon>Actinomycetes</taxon>
        <taxon>Micromonosporales</taxon>
        <taxon>Micromonosporaceae</taxon>
        <taxon>Virgisporangium</taxon>
    </lineage>
</organism>
<dbReference type="GO" id="GO:0000272">
    <property type="term" value="P:polysaccharide catabolic process"/>
    <property type="evidence" value="ECO:0007669"/>
    <property type="project" value="UniProtKB-KW"/>
</dbReference>
<dbReference type="InterPro" id="IPR003961">
    <property type="entry name" value="FN3_dom"/>
</dbReference>
<evidence type="ECO:0000313" key="6">
    <source>
        <dbReference type="Proteomes" id="UP000635606"/>
    </source>
</evidence>
<evidence type="ECO:0000256" key="1">
    <source>
        <dbReference type="ARBA" id="ARBA00023295"/>
    </source>
</evidence>
<keyword evidence="1" id="KW-0378">Hydrolase</keyword>
<dbReference type="Pfam" id="PF00041">
    <property type="entry name" value="fn3"/>
    <property type="match status" value="1"/>
</dbReference>
<dbReference type="Gene3D" id="2.60.40.10">
    <property type="entry name" value="Immunoglobulins"/>
    <property type="match status" value="2"/>
</dbReference>
<keyword evidence="2" id="KW-0119">Carbohydrate metabolism</keyword>
<evidence type="ECO:0000256" key="2">
    <source>
        <dbReference type="ARBA" id="ARBA00023326"/>
    </source>
</evidence>
<name>A0A8J4EEB9_9ACTN</name>
<sequence>MFPWTRVLTLAAAVLASATIAAGPVSASAAVEAAGPSATDTQPPTVPGPPRPFALSQVRLALTWAPSTDDTAVTAYDVFRSTGSPVIFTAVGTSTTTTFVDTGLSPGTIYLYQVRARDAAGNVSAFSPIVPAMTPGPCTTPPPAPTNLTTAAVGPASVRLHWTIVVPGLGCSPTGFDVLRAPGYSGDTFSPIAQVGFTDTYVDTTVAPNSVYRYQVRSRSANGLVSWPSNTVLVVTPAP</sequence>
<feature type="chain" id="PRO_5035275668" description="Fibronectin type-III domain-containing protein" evidence="3">
    <location>
        <begin position="30"/>
        <end position="239"/>
    </location>
</feature>
<dbReference type="SMART" id="SM00060">
    <property type="entry name" value="FN3"/>
    <property type="match status" value="2"/>
</dbReference>
<feature type="domain" description="Fibronectin type-III" evidence="4">
    <location>
        <begin position="46"/>
        <end position="137"/>
    </location>
</feature>
<feature type="domain" description="Fibronectin type-III" evidence="4">
    <location>
        <begin position="144"/>
        <end position="239"/>
    </location>
</feature>
<protein>
    <recommendedName>
        <fullName evidence="4">Fibronectin type-III domain-containing protein</fullName>
    </recommendedName>
</protein>
<accession>A0A8J4EEB9</accession>
<keyword evidence="2" id="KW-0624">Polysaccharide degradation</keyword>